<keyword evidence="2" id="KW-1185">Reference proteome</keyword>
<gene>
    <name evidence="1" type="ORF">TRUGW13939_05125</name>
</gene>
<name>A0A7H8QWX1_TALRU</name>
<evidence type="ECO:0000313" key="2">
    <source>
        <dbReference type="Proteomes" id="UP000509510"/>
    </source>
</evidence>
<organism evidence="1 2">
    <name type="scientific">Talaromyces rugulosus</name>
    <name type="common">Penicillium rugulosum</name>
    <dbReference type="NCBI Taxonomy" id="121627"/>
    <lineage>
        <taxon>Eukaryota</taxon>
        <taxon>Fungi</taxon>
        <taxon>Dikarya</taxon>
        <taxon>Ascomycota</taxon>
        <taxon>Pezizomycotina</taxon>
        <taxon>Eurotiomycetes</taxon>
        <taxon>Eurotiomycetidae</taxon>
        <taxon>Eurotiales</taxon>
        <taxon>Trichocomaceae</taxon>
        <taxon>Talaromyces</taxon>
        <taxon>Talaromyces sect. Islandici</taxon>
    </lineage>
</organism>
<dbReference type="GeneID" id="55992623"/>
<accession>A0A7H8QWX1</accession>
<protein>
    <submittedName>
        <fullName evidence="1">Uncharacterized protein</fullName>
    </submittedName>
</protein>
<dbReference type="KEGG" id="trg:TRUGW13939_05125"/>
<reference evidence="2" key="1">
    <citation type="submission" date="2020-06" db="EMBL/GenBank/DDBJ databases">
        <title>A chromosome-scale genome assembly of Talaromyces rugulosus W13939.</title>
        <authorList>
            <person name="Wang B."/>
            <person name="Guo L."/>
            <person name="Ye K."/>
            <person name="Wang L."/>
        </authorList>
    </citation>
    <scope>NUCLEOTIDE SEQUENCE [LARGE SCALE GENOMIC DNA]</scope>
    <source>
        <strain evidence="2">W13939</strain>
    </source>
</reference>
<dbReference type="AlphaFoldDB" id="A0A7H8QWX1"/>
<sequence>MDLLAVSDYWNADSIQPGHATGKAEYLFSRIKPEKAEEWR</sequence>
<dbReference type="Proteomes" id="UP000509510">
    <property type="component" value="Chromosome III"/>
</dbReference>
<evidence type="ECO:0000313" key="1">
    <source>
        <dbReference type="EMBL" id="QKX58005.1"/>
    </source>
</evidence>
<dbReference type="RefSeq" id="XP_035344183.1">
    <property type="nucleotide sequence ID" value="XM_035488290.1"/>
</dbReference>
<proteinExistence type="predicted"/>
<dbReference type="OrthoDB" id="5844513at2759"/>
<dbReference type="EMBL" id="CP055900">
    <property type="protein sequence ID" value="QKX58005.1"/>
    <property type="molecule type" value="Genomic_DNA"/>
</dbReference>